<proteinExistence type="predicted"/>
<sequence length="192" mass="20979">MLRTVNRVLLGLAGLVLLLFGGSVLATGLGAPMPSWWVYEGRGDVLLSHADRTRWRDEGWFWPVVFAVLGLCVLLALWWLIAQSRRGRLAEVLVDSGDGQGALLRGPALEGVLESEVAALEGVERARVVLRGRRSAPQTRIRLDLEPGAEPAAALHELTVESLTRARASAGLERLPAEVRMRAVKHRAQRVS</sequence>
<protein>
    <submittedName>
        <fullName evidence="2">Alkaline shock response membrane anchor protein AmaP</fullName>
    </submittedName>
</protein>
<keyword evidence="1" id="KW-1133">Transmembrane helix</keyword>
<reference evidence="3" key="1">
    <citation type="journal article" date="2019" name="Int. J. Syst. Evol. Microbiol.">
        <title>The Global Catalogue of Microorganisms (GCM) 10K type strain sequencing project: providing services to taxonomists for standard genome sequencing and annotation.</title>
        <authorList>
            <consortium name="The Broad Institute Genomics Platform"/>
            <consortium name="The Broad Institute Genome Sequencing Center for Infectious Disease"/>
            <person name="Wu L."/>
            <person name="Ma J."/>
        </authorList>
    </citation>
    <scope>NUCLEOTIDE SEQUENCE [LARGE SCALE GENOMIC DNA]</scope>
    <source>
        <strain evidence="3">SYNS20</strain>
    </source>
</reference>
<evidence type="ECO:0000313" key="2">
    <source>
        <dbReference type="EMBL" id="MFC7306696.1"/>
    </source>
</evidence>
<evidence type="ECO:0000256" key="1">
    <source>
        <dbReference type="SAM" id="Phobius"/>
    </source>
</evidence>
<keyword evidence="3" id="KW-1185">Reference proteome</keyword>
<name>A0ABW2JM94_9ACTN</name>
<dbReference type="Proteomes" id="UP001596523">
    <property type="component" value="Unassembled WGS sequence"/>
</dbReference>
<evidence type="ECO:0000313" key="3">
    <source>
        <dbReference type="Proteomes" id="UP001596523"/>
    </source>
</evidence>
<accession>A0ABW2JM94</accession>
<organism evidence="2 3">
    <name type="scientific">Streptomyces monticola</name>
    <dbReference type="NCBI Taxonomy" id="2666263"/>
    <lineage>
        <taxon>Bacteria</taxon>
        <taxon>Bacillati</taxon>
        <taxon>Actinomycetota</taxon>
        <taxon>Actinomycetes</taxon>
        <taxon>Kitasatosporales</taxon>
        <taxon>Streptomycetaceae</taxon>
        <taxon>Streptomyces</taxon>
    </lineage>
</organism>
<dbReference type="RefSeq" id="WP_381832224.1">
    <property type="nucleotide sequence ID" value="NZ_JBHTCF010000008.1"/>
</dbReference>
<keyword evidence="1" id="KW-0812">Transmembrane</keyword>
<gene>
    <name evidence="2" type="primary">amaP</name>
    <name evidence="2" type="ORF">ACFQVC_21005</name>
</gene>
<keyword evidence="1" id="KW-0472">Membrane</keyword>
<comment type="caution">
    <text evidence="2">The sequence shown here is derived from an EMBL/GenBank/DDBJ whole genome shotgun (WGS) entry which is preliminary data.</text>
</comment>
<feature type="transmembrane region" description="Helical" evidence="1">
    <location>
        <begin position="60"/>
        <end position="81"/>
    </location>
</feature>
<dbReference type="EMBL" id="JBHTCF010000008">
    <property type="protein sequence ID" value="MFC7306696.1"/>
    <property type="molecule type" value="Genomic_DNA"/>
</dbReference>
<dbReference type="NCBIfam" id="NF033218">
    <property type="entry name" value="anchor_AmaP"/>
    <property type="match status" value="1"/>
</dbReference>